<reference evidence="3 4" key="1">
    <citation type="submission" date="2021-01" db="EMBL/GenBank/DDBJ databases">
        <title>Cercospora kikuchii MAFF 305040 whole genome shotgun sequence.</title>
        <authorList>
            <person name="Kashiwa T."/>
            <person name="Suzuki T."/>
        </authorList>
    </citation>
    <scope>NUCLEOTIDE SEQUENCE [LARGE SCALE GENOMIC DNA]</scope>
    <source>
        <strain evidence="3 4">MAFF 305040</strain>
    </source>
</reference>
<feature type="signal peptide" evidence="1">
    <location>
        <begin position="1"/>
        <end position="19"/>
    </location>
</feature>
<evidence type="ECO:0000313" key="4">
    <source>
        <dbReference type="Proteomes" id="UP000825890"/>
    </source>
</evidence>
<feature type="chain" id="PRO_5040234132" description="Apple domain-containing protein" evidence="1">
    <location>
        <begin position="20"/>
        <end position="737"/>
    </location>
</feature>
<organism evidence="3 4">
    <name type="scientific">Cercospora kikuchii</name>
    <dbReference type="NCBI Taxonomy" id="84275"/>
    <lineage>
        <taxon>Eukaryota</taxon>
        <taxon>Fungi</taxon>
        <taxon>Dikarya</taxon>
        <taxon>Ascomycota</taxon>
        <taxon>Pezizomycotina</taxon>
        <taxon>Dothideomycetes</taxon>
        <taxon>Dothideomycetidae</taxon>
        <taxon>Mycosphaerellales</taxon>
        <taxon>Mycosphaerellaceae</taxon>
        <taxon>Cercospora</taxon>
    </lineage>
</organism>
<dbReference type="EMBL" id="BOLY01000005">
    <property type="protein sequence ID" value="GIZ45506.1"/>
    <property type="molecule type" value="Genomic_DNA"/>
</dbReference>
<protein>
    <recommendedName>
        <fullName evidence="2">Apple domain-containing protein</fullName>
    </recommendedName>
</protein>
<keyword evidence="4" id="KW-1185">Reference proteome</keyword>
<dbReference type="RefSeq" id="XP_044659993.1">
    <property type="nucleotide sequence ID" value="XM_044804058.1"/>
</dbReference>
<accession>A0A9P3CMS2</accession>
<dbReference type="InterPro" id="IPR003609">
    <property type="entry name" value="Pan_app"/>
</dbReference>
<gene>
    <name evidence="3" type="ORF">CKM354_000866900</name>
</gene>
<evidence type="ECO:0000259" key="2">
    <source>
        <dbReference type="PROSITE" id="PS50948"/>
    </source>
</evidence>
<proteinExistence type="predicted"/>
<feature type="domain" description="Apple" evidence="2">
    <location>
        <begin position="23"/>
        <end position="94"/>
    </location>
</feature>
<dbReference type="OrthoDB" id="3935740at2759"/>
<comment type="caution">
    <text evidence="3">The sequence shown here is derived from an EMBL/GenBank/DDBJ whole genome shotgun (WGS) entry which is preliminary data.</text>
</comment>
<evidence type="ECO:0000256" key="1">
    <source>
        <dbReference type="SAM" id="SignalP"/>
    </source>
</evidence>
<name>A0A9P3CMS2_9PEZI</name>
<dbReference type="AlphaFoldDB" id="A0A9P3CMS2"/>
<evidence type="ECO:0000313" key="3">
    <source>
        <dbReference type="EMBL" id="GIZ45506.1"/>
    </source>
</evidence>
<sequence length="737" mass="78257">MQLLCSLLVFGALAPFALGQDVCGTTGIAIKIPYFRSKTRSLTTAAACGTRCAGDSKCKIYAVGGGYCMHYSSPVRQAFVKTSKGTLKYYDRICAPVKLTPPAVTTTPTGGDPSGGTPAPIDIGGTITDPNIQATDSPPLPSSEVTFPTDAKSFIAGYTYDDEPLPSIVAMGSAPLAEGLLASQTGLPELPCMMDPSSNEQFNILDSSFVPLVSRTRVGIVPFPTPTSEAEAKALGPADKLVLQAFSFSKPVNAPNGVYDIVVAGSTPQYLAKTSKGALVLTGSSTGATEQTRNGQRIITSIFGLDCKGRITVAQGTTSYVWAIVNGSPRFTAGTSNKQMVTYPLKRAAAAAKARKVRRSKYTEGYAPRCPNSPPGLVAKVRPGARAAEKNGCGAANGFDFVPDFSFGTCCDDHDLCFDNCESGTYEQCNADFGNCMRTRGCDYLNNWYSYPVYLSCIKAANFYEFSVNLPTGRDAFYEANAARCGCYCSGGGLCTGRSGEGYTCTSMFGSDVKNCGACGRECSNKASCKSGSCVCPKDQCKDRCLDLKTHPKNCGSCGNVCASGYCYEGQCFNPPPDKCVSPNPFRNADFEGGSDWWSYCDDRVERSVSGTKTCGEIKNTGVLLMAWQNIESAGISTTVSPCPNQVYQLNFKLKAINTNAVTCSFKYRFGTGQWSSDYNFPSDGDRSPGPFDVGPFNAGSEGALQPVEVQLQGRVTCGGVNRISLGFDDFELVPKA</sequence>
<keyword evidence="1" id="KW-0732">Signal</keyword>
<dbReference type="PROSITE" id="PS50948">
    <property type="entry name" value="PAN"/>
    <property type="match status" value="1"/>
</dbReference>
<dbReference type="Proteomes" id="UP000825890">
    <property type="component" value="Unassembled WGS sequence"/>
</dbReference>
<dbReference type="GeneID" id="68294244"/>